<dbReference type="Gene3D" id="3.40.630.30">
    <property type="match status" value="1"/>
</dbReference>
<evidence type="ECO:0000313" key="3">
    <source>
        <dbReference type="Proteomes" id="UP001202281"/>
    </source>
</evidence>
<accession>A0ABT0BSA4</accession>
<feature type="domain" description="N-acetyltransferase" evidence="1">
    <location>
        <begin position="2"/>
        <end position="155"/>
    </location>
</feature>
<proteinExistence type="predicted"/>
<dbReference type="PANTHER" id="PTHR43305">
    <property type="entry name" value="FAMILY N-ACETYLTRANSFERASE, PUTATIVE (AFU_ORTHOLOGUE AFUA_2G01380)-RELATED"/>
    <property type="match status" value="1"/>
</dbReference>
<gene>
    <name evidence="2" type="ORF">MTR66_13995</name>
</gene>
<name>A0ABT0BSA4_9SPHN</name>
<sequence>MIAIRTAAFPADSDAVLDIWREYVASPSVSLDYQGYEDEFRNLPGKYAAPEGCILLAEKGARIAGTIALRKAGPAICEMKRLYVRPEARGTGLGRTLAEALIGAARRAGYAEMRLDVLAEFTAAQKLYTSLGFIPAEAVSFNPTPGTQFLGLSLT</sequence>
<dbReference type="Pfam" id="PF00583">
    <property type="entry name" value="Acetyltransf_1"/>
    <property type="match status" value="1"/>
</dbReference>
<dbReference type="CDD" id="cd04301">
    <property type="entry name" value="NAT_SF"/>
    <property type="match status" value="1"/>
</dbReference>
<dbReference type="EMBL" id="JALHLG010000021">
    <property type="protein sequence ID" value="MCJ2187924.1"/>
    <property type="molecule type" value="Genomic_DNA"/>
</dbReference>
<evidence type="ECO:0000259" key="1">
    <source>
        <dbReference type="PROSITE" id="PS51186"/>
    </source>
</evidence>
<dbReference type="InterPro" id="IPR016181">
    <property type="entry name" value="Acyl_CoA_acyltransferase"/>
</dbReference>
<protein>
    <submittedName>
        <fullName evidence="2">GNAT family N-acetyltransferase</fullName>
    </submittedName>
</protein>
<keyword evidence="3" id="KW-1185">Reference proteome</keyword>
<comment type="caution">
    <text evidence="2">The sequence shown here is derived from an EMBL/GenBank/DDBJ whole genome shotgun (WGS) entry which is preliminary data.</text>
</comment>
<organism evidence="2 3">
    <name type="scientific">Novosphingobium beihaiensis</name>
    <dbReference type="NCBI Taxonomy" id="2930389"/>
    <lineage>
        <taxon>Bacteria</taxon>
        <taxon>Pseudomonadati</taxon>
        <taxon>Pseudomonadota</taxon>
        <taxon>Alphaproteobacteria</taxon>
        <taxon>Sphingomonadales</taxon>
        <taxon>Sphingomonadaceae</taxon>
        <taxon>Novosphingobium</taxon>
    </lineage>
</organism>
<dbReference type="InterPro" id="IPR000182">
    <property type="entry name" value="GNAT_dom"/>
</dbReference>
<evidence type="ECO:0000313" key="2">
    <source>
        <dbReference type="EMBL" id="MCJ2187924.1"/>
    </source>
</evidence>
<dbReference type="InterPro" id="IPR052777">
    <property type="entry name" value="Acetyltransferase_Enz"/>
</dbReference>
<dbReference type="PANTHER" id="PTHR43305:SF1">
    <property type="entry name" value="FAMILY N-ACETYLTRANSFERASE, PUTATIVE (AFU_ORTHOLOGUE AFUA_2G01380)-RELATED"/>
    <property type="match status" value="1"/>
</dbReference>
<dbReference type="SUPFAM" id="SSF55729">
    <property type="entry name" value="Acyl-CoA N-acyltransferases (Nat)"/>
    <property type="match status" value="1"/>
</dbReference>
<dbReference type="RefSeq" id="WP_243922081.1">
    <property type="nucleotide sequence ID" value="NZ_JALHLG010000021.1"/>
</dbReference>
<reference evidence="2 3" key="1">
    <citation type="submission" date="2022-04" db="EMBL/GenBank/DDBJ databases">
        <title>Identification of a novel bacterium isolated from mangrove sediments.</title>
        <authorList>
            <person name="Pan X."/>
        </authorList>
    </citation>
    <scope>NUCLEOTIDE SEQUENCE [LARGE SCALE GENOMIC DNA]</scope>
    <source>
        <strain evidence="2 3">B2638</strain>
    </source>
</reference>
<dbReference type="PROSITE" id="PS51186">
    <property type="entry name" value="GNAT"/>
    <property type="match status" value="1"/>
</dbReference>
<dbReference type="Proteomes" id="UP001202281">
    <property type="component" value="Unassembled WGS sequence"/>
</dbReference>